<sequence length="140" mass="16163">MDIQQGTNESLRDYHSRYNNLLFISMVNDKVAYVAFFKGLSYGKLKKALLIRTHLTKDELMVAVTTHIELEDLKVGDEQPANLRETVLRKEGNVTPNKIPVWERIQRDRGQLAGKPNKCTSPKKRMVRCNQQDSTYVLEI</sequence>
<keyword evidence="2" id="KW-1185">Reference proteome</keyword>
<comment type="caution">
    <text evidence="1">The sequence shown here is derived from an EMBL/GenBank/DDBJ whole genome shotgun (WGS) entry which is preliminary data.</text>
</comment>
<gene>
    <name evidence="1" type="ORF">LIER_25729</name>
</gene>
<organism evidence="1 2">
    <name type="scientific">Lithospermum erythrorhizon</name>
    <name type="common">Purple gromwell</name>
    <name type="synonym">Lithospermum officinale var. erythrorhizon</name>
    <dbReference type="NCBI Taxonomy" id="34254"/>
    <lineage>
        <taxon>Eukaryota</taxon>
        <taxon>Viridiplantae</taxon>
        <taxon>Streptophyta</taxon>
        <taxon>Embryophyta</taxon>
        <taxon>Tracheophyta</taxon>
        <taxon>Spermatophyta</taxon>
        <taxon>Magnoliopsida</taxon>
        <taxon>eudicotyledons</taxon>
        <taxon>Gunneridae</taxon>
        <taxon>Pentapetalae</taxon>
        <taxon>asterids</taxon>
        <taxon>lamiids</taxon>
        <taxon>Boraginales</taxon>
        <taxon>Boraginaceae</taxon>
        <taxon>Boraginoideae</taxon>
        <taxon>Lithospermeae</taxon>
        <taxon>Lithospermum</taxon>
    </lineage>
</organism>
<protein>
    <submittedName>
        <fullName evidence="1">Uncharacterized protein</fullName>
    </submittedName>
</protein>
<evidence type="ECO:0000313" key="1">
    <source>
        <dbReference type="EMBL" id="GAA0171769.1"/>
    </source>
</evidence>
<dbReference type="AlphaFoldDB" id="A0AAV3R5T8"/>
<evidence type="ECO:0000313" key="2">
    <source>
        <dbReference type="Proteomes" id="UP001454036"/>
    </source>
</evidence>
<reference evidence="1 2" key="1">
    <citation type="submission" date="2024-01" db="EMBL/GenBank/DDBJ databases">
        <title>The complete chloroplast genome sequence of Lithospermum erythrorhizon: insights into the phylogenetic relationship among Boraginaceae species and the maternal lineages of purple gromwells.</title>
        <authorList>
            <person name="Okada T."/>
            <person name="Watanabe K."/>
        </authorList>
    </citation>
    <scope>NUCLEOTIDE SEQUENCE [LARGE SCALE GENOMIC DNA]</scope>
</reference>
<dbReference type="EMBL" id="BAABME010007813">
    <property type="protein sequence ID" value="GAA0171769.1"/>
    <property type="molecule type" value="Genomic_DNA"/>
</dbReference>
<name>A0AAV3R5T8_LITER</name>
<dbReference type="Proteomes" id="UP001454036">
    <property type="component" value="Unassembled WGS sequence"/>
</dbReference>
<accession>A0AAV3R5T8</accession>
<proteinExistence type="predicted"/>